<evidence type="ECO:0000256" key="6">
    <source>
        <dbReference type="ARBA" id="ARBA00022692"/>
    </source>
</evidence>
<evidence type="ECO:0000256" key="14">
    <source>
        <dbReference type="ARBA" id="ARBA00023288"/>
    </source>
</evidence>
<evidence type="ECO:0000259" key="16">
    <source>
        <dbReference type="Pfam" id="PF02563"/>
    </source>
</evidence>
<evidence type="ECO:0000256" key="2">
    <source>
        <dbReference type="ARBA" id="ARBA00009450"/>
    </source>
</evidence>
<evidence type="ECO:0000256" key="5">
    <source>
        <dbReference type="ARBA" id="ARBA00022597"/>
    </source>
</evidence>
<evidence type="ECO:0008006" key="20">
    <source>
        <dbReference type="Google" id="ProtNLM"/>
    </source>
</evidence>
<feature type="chain" id="PRO_5019174647" description="Soluble ligand binding domain-containing protein" evidence="15">
    <location>
        <begin position="32"/>
        <end position="367"/>
    </location>
</feature>
<dbReference type="AlphaFoldDB" id="A0A446CYM6"/>
<evidence type="ECO:0000256" key="3">
    <source>
        <dbReference type="ARBA" id="ARBA00022448"/>
    </source>
</evidence>
<dbReference type="PANTHER" id="PTHR33619:SF3">
    <property type="entry name" value="POLYSACCHARIDE EXPORT PROTEIN GFCE-RELATED"/>
    <property type="match status" value="1"/>
</dbReference>
<evidence type="ECO:0000259" key="17">
    <source>
        <dbReference type="Pfam" id="PF22461"/>
    </source>
</evidence>
<evidence type="ECO:0000256" key="12">
    <source>
        <dbReference type="ARBA" id="ARBA00023139"/>
    </source>
</evidence>
<feature type="domain" description="Polysaccharide export protein N-terminal" evidence="16">
    <location>
        <begin position="76"/>
        <end position="161"/>
    </location>
</feature>
<dbReference type="GO" id="GO:0015159">
    <property type="term" value="F:polysaccharide transmembrane transporter activity"/>
    <property type="evidence" value="ECO:0007669"/>
    <property type="project" value="InterPro"/>
</dbReference>
<dbReference type="GO" id="GO:0009279">
    <property type="term" value="C:cell outer membrane"/>
    <property type="evidence" value="ECO:0007669"/>
    <property type="project" value="UniProtKB-SubCell"/>
</dbReference>
<dbReference type="GO" id="GO:0015288">
    <property type="term" value="F:porin activity"/>
    <property type="evidence" value="ECO:0007669"/>
    <property type="project" value="UniProtKB-KW"/>
</dbReference>
<keyword evidence="7 15" id="KW-0732">Signal</keyword>
<keyword evidence="19" id="KW-1185">Reference proteome</keyword>
<evidence type="ECO:0000256" key="15">
    <source>
        <dbReference type="SAM" id="SignalP"/>
    </source>
</evidence>
<keyword evidence="3" id="KW-0813">Transport</keyword>
<dbReference type="InterPro" id="IPR049712">
    <property type="entry name" value="Poly_export"/>
</dbReference>
<evidence type="ECO:0000256" key="8">
    <source>
        <dbReference type="ARBA" id="ARBA00023047"/>
    </source>
</evidence>
<dbReference type="PROSITE" id="PS51257">
    <property type="entry name" value="PROKAR_LIPOPROTEIN"/>
    <property type="match status" value="1"/>
</dbReference>
<dbReference type="PANTHER" id="PTHR33619">
    <property type="entry name" value="POLYSACCHARIDE EXPORT PROTEIN GFCE-RELATED"/>
    <property type="match status" value="1"/>
</dbReference>
<keyword evidence="8" id="KW-0625">Polysaccharide transport</keyword>
<evidence type="ECO:0000256" key="4">
    <source>
        <dbReference type="ARBA" id="ARBA00022452"/>
    </source>
</evidence>
<keyword evidence="11" id="KW-0472">Membrane</keyword>
<feature type="domain" description="SLBB" evidence="17">
    <location>
        <begin position="247"/>
        <end position="339"/>
    </location>
</feature>
<evidence type="ECO:0000313" key="18">
    <source>
        <dbReference type="EMBL" id="SSW72905.1"/>
    </source>
</evidence>
<organism evidence="18 19">
    <name type="scientific">Achromobacter agilis</name>
    <dbReference type="NCBI Taxonomy" id="1353888"/>
    <lineage>
        <taxon>Bacteria</taxon>
        <taxon>Pseudomonadati</taxon>
        <taxon>Pseudomonadota</taxon>
        <taxon>Betaproteobacteria</taxon>
        <taxon>Burkholderiales</taxon>
        <taxon>Alcaligenaceae</taxon>
        <taxon>Achromobacter</taxon>
    </lineage>
</organism>
<sequence>MSVIKVKHVFRMGAICALLALAGCGSLLSSAGPSRYAVMSSADEQDYKLIDISAKTIAPYMRSPDAAPSSFVALPTVPEIRLVPGDVLRIMIADSATEGTLFAPLSTGGTVFDNVRVDSKGFISLPYVGRQMVKNLTLEELEIHVRKKLRGITSDVQVQIGLTGDLSGSVLVAGAVKAPGRFSALEGPLTLLDAINRAGGPVLEPHLIKVLVRTGKKSYEFGYQDLLAGKNQVVPPGAEIVVERARKRFVAMGAVGDPGLHDLPSENPSLLEVLGSVKGLSEAKADSAGVFIFRLKEEKKLDTGEIVKEAEVFRLNMKEPAAIFLARQFLVQPEDAIYVTNAAVYEWQKIISPIVQVLLLGRTIDGL</sequence>
<keyword evidence="10" id="KW-0626">Porin</keyword>
<evidence type="ECO:0000256" key="9">
    <source>
        <dbReference type="ARBA" id="ARBA00023065"/>
    </source>
</evidence>
<keyword evidence="9" id="KW-0406">Ion transport</keyword>
<dbReference type="GO" id="GO:0046930">
    <property type="term" value="C:pore complex"/>
    <property type="evidence" value="ECO:0007669"/>
    <property type="project" value="UniProtKB-KW"/>
</dbReference>
<evidence type="ECO:0000256" key="13">
    <source>
        <dbReference type="ARBA" id="ARBA00023237"/>
    </source>
</evidence>
<reference evidence="18 19" key="1">
    <citation type="submission" date="2018-07" db="EMBL/GenBank/DDBJ databases">
        <authorList>
            <person name="Peeters C."/>
        </authorList>
    </citation>
    <scope>NUCLEOTIDE SEQUENCE [LARGE SCALE GENOMIC DNA]</scope>
    <source>
        <strain evidence="18 19">LMG 3411</strain>
    </source>
</reference>
<dbReference type="GO" id="GO:0006811">
    <property type="term" value="P:monoatomic ion transport"/>
    <property type="evidence" value="ECO:0007669"/>
    <property type="project" value="UniProtKB-KW"/>
</dbReference>
<dbReference type="InterPro" id="IPR003715">
    <property type="entry name" value="Poly_export_N"/>
</dbReference>
<dbReference type="Pfam" id="PF02563">
    <property type="entry name" value="Poly_export"/>
    <property type="match status" value="1"/>
</dbReference>
<comment type="similarity">
    <text evidence="2">Belongs to the BexD/CtrA/VexA family.</text>
</comment>
<dbReference type="Pfam" id="PF22461">
    <property type="entry name" value="SLBB_2"/>
    <property type="match status" value="1"/>
</dbReference>
<keyword evidence="12" id="KW-0564">Palmitate</keyword>
<keyword evidence="13" id="KW-0998">Cell outer membrane</keyword>
<protein>
    <recommendedName>
        <fullName evidence="20">Soluble ligand binding domain-containing protein</fullName>
    </recommendedName>
</protein>
<comment type="subcellular location">
    <subcellularLocation>
        <location evidence="1">Cell outer membrane</location>
        <topology evidence="1">Multi-pass membrane protein</topology>
    </subcellularLocation>
</comment>
<accession>A0A446CYM6</accession>
<keyword evidence="14" id="KW-0449">Lipoprotein</keyword>
<keyword evidence="4" id="KW-1134">Transmembrane beta strand</keyword>
<dbReference type="InterPro" id="IPR054765">
    <property type="entry name" value="SLBB_dom"/>
</dbReference>
<dbReference type="Gene3D" id="3.30.1950.10">
    <property type="entry name" value="wza like domain"/>
    <property type="match status" value="1"/>
</dbReference>
<dbReference type="EMBL" id="UFQB01000042">
    <property type="protein sequence ID" value="SSW72905.1"/>
    <property type="molecule type" value="Genomic_DNA"/>
</dbReference>
<gene>
    <name evidence="18" type="ORF">AGI3411_05811</name>
</gene>
<keyword evidence="5" id="KW-0762">Sugar transport</keyword>
<dbReference type="OrthoDB" id="9808421at2"/>
<proteinExistence type="inferred from homology"/>
<dbReference type="Gene3D" id="3.10.560.10">
    <property type="entry name" value="Outer membrane lipoprotein wza domain like"/>
    <property type="match status" value="2"/>
</dbReference>
<evidence type="ECO:0000313" key="19">
    <source>
        <dbReference type="Proteomes" id="UP000289184"/>
    </source>
</evidence>
<evidence type="ECO:0000256" key="1">
    <source>
        <dbReference type="ARBA" id="ARBA00004571"/>
    </source>
</evidence>
<dbReference type="Proteomes" id="UP000289184">
    <property type="component" value="Unassembled WGS sequence"/>
</dbReference>
<evidence type="ECO:0000256" key="11">
    <source>
        <dbReference type="ARBA" id="ARBA00023136"/>
    </source>
</evidence>
<evidence type="ECO:0000256" key="10">
    <source>
        <dbReference type="ARBA" id="ARBA00023114"/>
    </source>
</evidence>
<evidence type="ECO:0000256" key="7">
    <source>
        <dbReference type="ARBA" id="ARBA00022729"/>
    </source>
</evidence>
<name>A0A446CYM6_9BURK</name>
<keyword evidence="6" id="KW-0812">Transmembrane</keyword>
<feature type="signal peptide" evidence="15">
    <location>
        <begin position="1"/>
        <end position="31"/>
    </location>
</feature>